<reference evidence="2" key="1">
    <citation type="submission" date="2017-05" db="UniProtKB">
        <authorList>
            <consortium name="EnsemblMetazoa"/>
        </authorList>
    </citation>
    <scope>IDENTIFICATION</scope>
</reference>
<evidence type="ECO:0000256" key="1">
    <source>
        <dbReference type="SAM" id="MobiDB-lite"/>
    </source>
</evidence>
<dbReference type="EnsemblMetazoa" id="Aqu2.1.30121_001">
    <property type="protein sequence ID" value="Aqu2.1.30121_001"/>
    <property type="gene ID" value="Aqu2.1.30121"/>
</dbReference>
<dbReference type="InParanoid" id="A0A1X7UR43"/>
<protein>
    <submittedName>
        <fullName evidence="2">Uncharacterized protein</fullName>
    </submittedName>
</protein>
<sequence>MACVIKLNDTYFTQGLKCGENKVGLGKRFKSSFLWYCCCSSCICPAPASWPGSQKIVVLQENGVERAAISRGPPAPAKWSAGAAGQSGRGPPSTGGGPPAISGEPSATGGSPPARGGGPPASGGRPSATSGGPPATGGGGGTGSGGRPSSGGRGGGGGPPAGGGGGGPPTTGGGGGRGGTP</sequence>
<accession>A0A1X7UR43</accession>
<evidence type="ECO:0000313" key="2">
    <source>
        <dbReference type="EnsemblMetazoa" id="Aqu2.1.30121_001"/>
    </source>
</evidence>
<organism evidence="2">
    <name type="scientific">Amphimedon queenslandica</name>
    <name type="common">Sponge</name>
    <dbReference type="NCBI Taxonomy" id="400682"/>
    <lineage>
        <taxon>Eukaryota</taxon>
        <taxon>Metazoa</taxon>
        <taxon>Porifera</taxon>
        <taxon>Demospongiae</taxon>
        <taxon>Heteroscleromorpha</taxon>
        <taxon>Haplosclerida</taxon>
        <taxon>Niphatidae</taxon>
        <taxon>Amphimedon</taxon>
    </lineage>
</organism>
<name>A0A1X7UR43_AMPQE</name>
<feature type="compositionally biased region" description="Gly residues" evidence="1">
    <location>
        <begin position="134"/>
        <end position="181"/>
    </location>
</feature>
<feature type="region of interest" description="Disordered" evidence="1">
    <location>
        <begin position="69"/>
        <end position="181"/>
    </location>
</feature>
<feature type="compositionally biased region" description="Low complexity" evidence="1">
    <location>
        <begin position="122"/>
        <end position="133"/>
    </location>
</feature>
<proteinExistence type="predicted"/>
<feature type="compositionally biased region" description="Low complexity" evidence="1">
    <location>
        <begin position="99"/>
        <end position="114"/>
    </location>
</feature>
<feature type="compositionally biased region" description="Gly residues" evidence="1">
    <location>
        <begin position="85"/>
        <end position="98"/>
    </location>
</feature>
<dbReference type="AlphaFoldDB" id="A0A1X7UR43"/>